<evidence type="ECO:0000313" key="5">
    <source>
        <dbReference type="EMBL" id="KRM31328.1"/>
    </source>
</evidence>
<dbReference type="SUPFAM" id="SSF56601">
    <property type="entry name" value="beta-lactamase/transpeptidase-like"/>
    <property type="match status" value="1"/>
</dbReference>
<dbReference type="Pfam" id="PF00144">
    <property type="entry name" value="Beta-lactamase"/>
    <property type="match status" value="1"/>
</dbReference>
<keyword evidence="3" id="KW-0812">Transmembrane</keyword>
<dbReference type="InterPro" id="IPR001466">
    <property type="entry name" value="Beta-lactam-related"/>
</dbReference>
<keyword evidence="6" id="KW-1185">Reference proteome</keyword>
<dbReference type="EMBL" id="AZGN01000055">
    <property type="protein sequence ID" value="KRM31328.1"/>
    <property type="molecule type" value="Genomic_DNA"/>
</dbReference>
<proteinExistence type="predicted"/>
<reference evidence="5 6" key="1">
    <citation type="journal article" date="2015" name="Genome Announc.">
        <title>Expanding the biotechnology potential of lactobacilli through comparative genomics of 213 strains and associated genera.</title>
        <authorList>
            <person name="Sun Z."/>
            <person name="Harris H.M."/>
            <person name="McCann A."/>
            <person name="Guo C."/>
            <person name="Argimon S."/>
            <person name="Zhang W."/>
            <person name="Yang X."/>
            <person name="Jeffery I.B."/>
            <person name="Cooney J.C."/>
            <person name="Kagawa T.F."/>
            <person name="Liu W."/>
            <person name="Song Y."/>
            <person name="Salvetti E."/>
            <person name="Wrobel A."/>
            <person name="Rasinkangas P."/>
            <person name="Parkhill J."/>
            <person name="Rea M.C."/>
            <person name="O'Sullivan O."/>
            <person name="Ritari J."/>
            <person name="Douillard F.P."/>
            <person name="Paul Ross R."/>
            <person name="Yang R."/>
            <person name="Briner A.E."/>
            <person name="Felis G.E."/>
            <person name="de Vos W.M."/>
            <person name="Barrangou R."/>
            <person name="Klaenhammer T.R."/>
            <person name="Caufield P.W."/>
            <person name="Cui Y."/>
            <person name="Zhang H."/>
            <person name="O'Toole P.W."/>
        </authorList>
    </citation>
    <scope>NUCLEOTIDE SEQUENCE [LARGE SCALE GENOMIC DNA]</scope>
    <source>
        <strain evidence="5 6">DSM 6629</strain>
    </source>
</reference>
<evidence type="ECO:0000256" key="3">
    <source>
        <dbReference type="SAM" id="Phobius"/>
    </source>
</evidence>
<dbReference type="PANTHER" id="PTHR46825:SF11">
    <property type="entry name" value="PENICILLIN-BINDING PROTEIN 4"/>
    <property type="match status" value="1"/>
</dbReference>
<accession>A0ABR5PM89</accession>
<comment type="subcellular location">
    <subcellularLocation>
        <location evidence="1">Membrane</location>
    </subcellularLocation>
</comment>
<dbReference type="InterPro" id="IPR050491">
    <property type="entry name" value="AmpC-like"/>
</dbReference>
<dbReference type="RefSeq" id="WP_057811610.1">
    <property type="nucleotide sequence ID" value="NZ_AZGN01000055.1"/>
</dbReference>
<evidence type="ECO:0000313" key="6">
    <source>
        <dbReference type="Proteomes" id="UP000051735"/>
    </source>
</evidence>
<name>A0ABR5PM89_9LACO</name>
<evidence type="ECO:0000259" key="4">
    <source>
        <dbReference type="Pfam" id="PF00144"/>
    </source>
</evidence>
<keyword evidence="3" id="KW-1133">Transmembrane helix</keyword>
<dbReference type="Proteomes" id="UP000051735">
    <property type="component" value="Unassembled WGS sequence"/>
</dbReference>
<gene>
    <name evidence="5" type="ORF">FC44_GL000563</name>
</gene>
<feature type="domain" description="Beta-lactamase-related" evidence="4">
    <location>
        <begin position="63"/>
        <end position="327"/>
    </location>
</feature>
<feature type="transmembrane region" description="Helical" evidence="3">
    <location>
        <begin position="7"/>
        <end position="27"/>
    </location>
</feature>
<dbReference type="Gene3D" id="3.40.710.10">
    <property type="entry name" value="DD-peptidase/beta-lactamase superfamily"/>
    <property type="match status" value="1"/>
</dbReference>
<dbReference type="InterPro" id="IPR012338">
    <property type="entry name" value="Beta-lactam/transpept-like"/>
</dbReference>
<protein>
    <submittedName>
        <fullName evidence="5">Penicillin-binding protein</fullName>
    </submittedName>
</protein>
<sequence length="348" mass="39376">MKKKLPLILILIYIFFCGYLFVSTHFLKNITGATPQDQISLKQKKQIKKMLNSFGFKGNATFYKDGKRIWNYTTEGNINSAYLINSVQKAYTGAMVMQAIDEGKLSLDDKVAKFYPNVPNAGNISILNLLEMTSGLSEQGPFGNNPFKNDDDNAQKTIQDMHFDEQNFNKWNYQDVNYVLLSHILEKVTGCSYEDLFNEMYVYKLGLKHTDFLWADAQKIKEIELIPSSTQVDMNEIHGLLGAGSVAMSNDDMFLSMLALLSGKILPMQSIQTIYDPGNNQAQYRGGLYTKDGYYQANGAGYNYSSFIRISKDGKNAVILQTNVNQYQGCNDNATAIYNMLFNEKKEN</sequence>
<dbReference type="PANTHER" id="PTHR46825">
    <property type="entry name" value="D-ALANYL-D-ALANINE-CARBOXYPEPTIDASE/ENDOPEPTIDASE AMPH"/>
    <property type="match status" value="1"/>
</dbReference>
<keyword evidence="2 3" id="KW-0472">Membrane</keyword>
<dbReference type="GeneID" id="75117180"/>
<organism evidence="5 6">
    <name type="scientific">Lactobacillus intestinalis DSM 6629</name>
    <dbReference type="NCBI Taxonomy" id="1423761"/>
    <lineage>
        <taxon>Bacteria</taxon>
        <taxon>Bacillati</taxon>
        <taxon>Bacillota</taxon>
        <taxon>Bacilli</taxon>
        <taxon>Lactobacillales</taxon>
        <taxon>Lactobacillaceae</taxon>
        <taxon>Lactobacillus</taxon>
    </lineage>
</organism>
<comment type="caution">
    <text evidence="5">The sequence shown here is derived from an EMBL/GenBank/DDBJ whole genome shotgun (WGS) entry which is preliminary data.</text>
</comment>
<evidence type="ECO:0000256" key="2">
    <source>
        <dbReference type="ARBA" id="ARBA00023136"/>
    </source>
</evidence>
<evidence type="ECO:0000256" key="1">
    <source>
        <dbReference type="ARBA" id="ARBA00004370"/>
    </source>
</evidence>